<keyword evidence="1" id="KW-0472">Membrane</keyword>
<evidence type="ECO:0000313" key="3">
    <source>
        <dbReference type="Proteomes" id="UP001177023"/>
    </source>
</evidence>
<evidence type="ECO:0000313" key="2">
    <source>
        <dbReference type="EMBL" id="CAJ0582691.1"/>
    </source>
</evidence>
<comment type="caution">
    <text evidence="2">The sequence shown here is derived from an EMBL/GenBank/DDBJ whole genome shotgun (WGS) entry which is preliminary data.</text>
</comment>
<feature type="transmembrane region" description="Helical" evidence="1">
    <location>
        <begin position="174"/>
        <end position="196"/>
    </location>
</feature>
<dbReference type="InterPro" id="IPR036412">
    <property type="entry name" value="HAD-like_sf"/>
</dbReference>
<dbReference type="AlphaFoldDB" id="A0AA36D8D5"/>
<dbReference type="PANTHER" id="PTHR47829">
    <property type="entry name" value="HYDROLASE, PUTATIVE (AFU_ORTHOLOGUE AFUA_1G12880)-RELATED"/>
    <property type="match status" value="1"/>
</dbReference>
<name>A0AA36D8D5_9BILA</name>
<keyword evidence="1" id="KW-0812">Transmembrane</keyword>
<dbReference type="PANTHER" id="PTHR47829:SF1">
    <property type="entry name" value="HAD FAMILY PHOSPHATASE"/>
    <property type="match status" value="1"/>
</dbReference>
<dbReference type="InterPro" id="IPR052898">
    <property type="entry name" value="ACAD10-like"/>
</dbReference>
<dbReference type="Gene3D" id="3.40.50.1000">
    <property type="entry name" value="HAD superfamily/HAD-like"/>
    <property type="match status" value="1"/>
</dbReference>
<reference evidence="2" key="1">
    <citation type="submission" date="2023-06" db="EMBL/GenBank/DDBJ databases">
        <authorList>
            <person name="Delattre M."/>
        </authorList>
    </citation>
    <scope>NUCLEOTIDE SEQUENCE</scope>
    <source>
        <strain evidence="2">AF72</strain>
    </source>
</reference>
<sequence length="319" mass="36996">MSSIKAVVFDFGGVIMSYKLVTQMIESIAQQIGIPIDAFLEKRSELWNRFEKCFALMRGEITAEEFEETVWLEAIKEVYGVTVKDPIRWLTVKQKEEAKLNECMLSLILDLRAKGLKTALLSNCFFMERTKVSPILPIDYGTYFDVVIESCQDVLCYLATMFDIRLPTWGVHEWYYYIQWGVIPLVLQFVSCYTSVVQFLSAPVIAANRAHALASPHSYDRDYFMHIGPLYWLCGACILLALLLNLFTSFMLYRFSRQNQKLERVELRFHVATMIQFVCQVLNGAEIIITGCVELEGDWWMLFEFSPIFSDLNSFVPFW</sequence>
<gene>
    <name evidence="2" type="ORF">MSPICULIGERA_LOCUS20821</name>
</gene>
<dbReference type="EMBL" id="CATQJA010002664">
    <property type="protein sequence ID" value="CAJ0582691.1"/>
    <property type="molecule type" value="Genomic_DNA"/>
</dbReference>
<dbReference type="InterPro" id="IPR023214">
    <property type="entry name" value="HAD_sf"/>
</dbReference>
<feature type="transmembrane region" description="Helical" evidence="1">
    <location>
        <begin position="230"/>
        <end position="253"/>
    </location>
</feature>
<accession>A0AA36D8D5</accession>
<keyword evidence="1" id="KW-1133">Transmembrane helix</keyword>
<protein>
    <submittedName>
        <fullName evidence="2">Uncharacterized protein</fullName>
    </submittedName>
</protein>
<feature type="non-terminal residue" evidence="2">
    <location>
        <position position="1"/>
    </location>
</feature>
<proteinExistence type="predicted"/>
<keyword evidence="3" id="KW-1185">Reference proteome</keyword>
<evidence type="ECO:0000256" key="1">
    <source>
        <dbReference type="SAM" id="Phobius"/>
    </source>
</evidence>
<dbReference type="Gene3D" id="1.10.150.240">
    <property type="entry name" value="Putative phosphatase, domain 2"/>
    <property type="match status" value="1"/>
</dbReference>
<organism evidence="2 3">
    <name type="scientific">Mesorhabditis spiculigera</name>
    <dbReference type="NCBI Taxonomy" id="96644"/>
    <lineage>
        <taxon>Eukaryota</taxon>
        <taxon>Metazoa</taxon>
        <taxon>Ecdysozoa</taxon>
        <taxon>Nematoda</taxon>
        <taxon>Chromadorea</taxon>
        <taxon>Rhabditida</taxon>
        <taxon>Rhabditina</taxon>
        <taxon>Rhabditomorpha</taxon>
        <taxon>Rhabditoidea</taxon>
        <taxon>Rhabditidae</taxon>
        <taxon>Mesorhabditinae</taxon>
        <taxon>Mesorhabditis</taxon>
    </lineage>
</organism>
<dbReference type="InterPro" id="IPR023198">
    <property type="entry name" value="PGP-like_dom2"/>
</dbReference>
<dbReference type="SUPFAM" id="SSF56784">
    <property type="entry name" value="HAD-like"/>
    <property type="match status" value="1"/>
</dbReference>
<dbReference type="Proteomes" id="UP001177023">
    <property type="component" value="Unassembled WGS sequence"/>
</dbReference>